<dbReference type="Pfam" id="PF13568">
    <property type="entry name" value="OMP_b-brl_2"/>
    <property type="match status" value="1"/>
</dbReference>
<gene>
    <name evidence="3" type="ORF">CLV55_10437</name>
</gene>
<keyword evidence="4" id="KW-1185">Reference proteome</keyword>
<name>A0A328YFI0_9FLAO</name>
<reference evidence="3 4" key="1">
    <citation type="submission" date="2018-06" db="EMBL/GenBank/DDBJ databases">
        <title>Genomic Encyclopedia of Archaeal and Bacterial Type Strains, Phase II (KMG-II): from individual species to whole genera.</title>
        <authorList>
            <person name="Goeker M."/>
        </authorList>
    </citation>
    <scope>NUCLEOTIDE SEQUENCE [LARGE SCALE GENOMIC DNA]</scope>
    <source>
        <strain evidence="3 4">DSM 25663</strain>
    </source>
</reference>
<feature type="signal peptide" evidence="1">
    <location>
        <begin position="1"/>
        <end position="18"/>
    </location>
</feature>
<comment type="caution">
    <text evidence="3">The sequence shown here is derived from an EMBL/GenBank/DDBJ whole genome shotgun (WGS) entry which is preliminary data.</text>
</comment>
<feature type="domain" description="Outer membrane protein beta-barrel" evidence="2">
    <location>
        <begin position="30"/>
        <end position="205"/>
    </location>
</feature>
<dbReference type="EMBL" id="QLSZ01000004">
    <property type="protein sequence ID" value="RAR72778.1"/>
    <property type="molecule type" value="Genomic_DNA"/>
</dbReference>
<proteinExistence type="predicted"/>
<feature type="chain" id="PRO_5016326642" evidence="1">
    <location>
        <begin position="19"/>
        <end position="229"/>
    </location>
</feature>
<evidence type="ECO:0000259" key="2">
    <source>
        <dbReference type="Pfam" id="PF13568"/>
    </source>
</evidence>
<dbReference type="OrthoDB" id="959017at2"/>
<organism evidence="3 4">
    <name type="scientific">Flavobacterium aciduliphilum</name>
    <dbReference type="NCBI Taxonomy" id="1101402"/>
    <lineage>
        <taxon>Bacteria</taxon>
        <taxon>Pseudomonadati</taxon>
        <taxon>Bacteroidota</taxon>
        <taxon>Flavobacteriia</taxon>
        <taxon>Flavobacteriales</taxon>
        <taxon>Flavobacteriaceae</taxon>
        <taxon>Flavobacterium</taxon>
    </lineage>
</organism>
<dbReference type="AlphaFoldDB" id="A0A328YFI0"/>
<accession>A0A328YFI0</accession>
<evidence type="ECO:0000313" key="4">
    <source>
        <dbReference type="Proteomes" id="UP000248840"/>
    </source>
</evidence>
<keyword evidence="1" id="KW-0732">Signal</keyword>
<dbReference type="InterPro" id="IPR025665">
    <property type="entry name" value="Beta-barrel_OMP_2"/>
</dbReference>
<sequence>MRCCYTLLALLVFSGLWAQEELVKKEVDSLFREDQFYCNVSINNIQHPPSGLRQQKISPYFAFGILRDMPINKNRTYAIAAGVGYAVSVLNNNLQVTQTPDASFNYSMVGNTVHYSKNKTTLHYIEFPIELRWRNATFDSHKFWRIYTGFKISYLLSSKYVFESDENNYSLKNDNNLNKMQYGCYIASGYNSLNVYFYYGLNPIFKSSYVDGQHNTMNNFNLGVQFYIL</sequence>
<protein>
    <submittedName>
        <fullName evidence="3">Outer membrane protein with beta-barrel domain</fullName>
    </submittedName>
</protein>
<evidence type="ECO:0000313" key="3">
    <source>
        <dbReference type="EMBL" id="RAR72778.1"/>
    </source>
</evidence>
<dbReference type="RefSeq" id="WP_112112773.1">
    <property type="nucleotide sequence ID" value="NZ_QLSZ01000004.1"/>
</dbReference>
<dbReference type="Proteomes" id="UP000248840">
    <property type="component" value="Unassembled WGS sequence"/>
</dbReference>
<evidence type="ECO:0000256" key="1">
    <source>
        <dbReference type="SAM" id="SignalP"/>
    </source>
</evidence>